<evidence type="ECO:0000256" key="2">
    <source>
        <dbReference type="ARBA" id="ARBA00022801"/>
    </source>
</evidence>
<evidence type="ECO:0000313" key="6">
    <source>
        <dbReference type="Proteomes" id="UP001165122"/>
    </source>
</evidence>
<evidence type="ECO:0000313" key="5">
    <source>
        <dbReference type="EMBL" id="GMI13108.1"/>
    </source>
</evidence>
<dbReference type="GO" id="GO:0016042">
    <property type="term" value="P:lipid catabolic process"/>
    <property type="evidence" value="ECO:0007669"/>
    <property type="project" value="UniProtKB-KW"/>
</dbReference>
<keyword evidence="2" id="KW-0378">Hydrolase</keyword>
<dbReference type="PANTHER" id="PTHR10272">
    <property type="entry name" value="PLATELET-ACTIVATING FACTOR ACETYLHYDROLASE"/>
    <property type="match status" value="1"/>
</dbReference>
<keyword evidence="4" id="KW-0443">Lipid metabolism</keyword>
<keyword evidence="6" id="KW-1185">Reference proteome</keyword>
<organism evidence="5 6">
    <name type="scientific">Triparma laevis f. longispina</name>
    <dbReference type="NCBI Taxonomy" id="1714387"/>
    <lineage>
        <taxon>Eukaryota</taxon>
        <taxon>Sar</taxon>
        <taxon>Stramenopiles</taxon>
        <taxon>Ochrophyta</taxon>
        <taxon>Bolidophyceae</taxon>
        <taxon>Parmales</taxon>
        <taxon>Triparmaceae</taxon>
        <taxon>Triparma</taxon>
    </lineage>
</organism>
<dbReference type="SUPFAM" id="SSF53474">
    <property type="entry name" value="alpha/beta-Hydrolases"/>
    <property type="match status" value="1"/>
</dbReference>
<sequence length="333" mass="38088">MYYPSKNVTNYALCSRKKWLPSYAHAGNWSSFIGLPYHLLGSVSSLYFTGTKVFSPHNLQPKEVAEGVKRPLIIFSHGLASWGNHYSCLLSYLSSFGYTIITFDHTDGSATVAELNSGIKEYEYVNEKNIEYMKKRRGEQLDLRVNDIKNVWNFIKNYEKGGGTIIETVLKNTNRESFIIAGHSFGGGTAYACLESEKINPPPKAGILFDPWLNSFKWSSSFKNWKNEMPKVILTCDKGFISKTPKWRKQLEPISSMINAKSVRFPGQDHIDVCDAPLFLPFSTKSDQWFIENMWEVKEFLKGIGEEIEGDLEKELEVKRGNYVVEKFYESPF</sequence>
<dbReference type="Pfam" id="PF03403">
    <property type="entry name" value="PAF-AH_p_II"/>
    <property type="match status" value="1"/>
</dbReference>
<gene>
    <name evidence="5" type="ORF">TrLO_g1902</name>
</gene>
<dbReference type="EMBL" id="BRXW01000186">
    <property type="protein sequence ID" value="GMI13108.1"/>
    <property type="molecule type" value="Genomic_DNA"/>
</dbReference>
<proteinExistence type="predicted"/>
<dbReference type="Gene3D" id="3.40.50.1820">
    <property type="entry name" value="alpha/beta hydrolase"/>
    <property type="match status" value="1"/>
</dbReference>
<comment type="caution">
    <text evidence="5">The sequence shown here is derived from an EMBL/GenBank/DDBJ whole genome shotgun (WGS) entry which is preliminary data.</text>
</comment>
<dbReference type="Proteomes" id="UP001165122">
    <property type="component" value="Unassembled WGS sequence"/>
</dbReference>
<protein>
    <recommendedName>
        <fullName evidence="1">1-alkyl-2-acetylglycerophosphocholine esterase</fullName>
        <ecNumber evidence="1">3.1.1.47</ecNumber>
    </recommendedName>
</protein>
<keyword evidence="3" id="KW-0442">Lipid degradation</keyword>
<dbReference type="OrthoDB" id="2363873at2759"/>
<reference evidence="6" key="1">
    <citation type="journal article" date="2023" name="Commun. Biol.">
        <title>Genome analysis of Parmales, the sister group of diatoms, reveals the evolutionary specialization of diatoms from phago-mixotrophs to photoautotrophs.</title>
        <authorList>
            <person name="Ban H."/>
            <person name="Sato S."/>
            <person name="Yoshikawa S."/>
            <person name="Yamada K."/>
            <person name="Nakamura Y."/>
            <person name="Ichinomiya M."/>
            <person name="Sato N."/>
            <person name="Blanc-Mathieu R."/>
            <person name="Endo H."/>
            <person name="Kuwata A."/>
            <person name="Ogata H."/>
        </authorList>
    </citation>
    <scope>NUCLEOTIDE SEQUENCE [LARGE SCALE GENOMIC DNA]</scope>
    <source>
        <strain evidence="6">NIES 3700</strain>
    </source>
</reference>
<name>A0A9W7FJ28_9STRA</name>
<dbReference type="EC" id="3.1.1.47" evidence="1"/>
<evidence type="ECO:0000256" key="3">
    <source>
        <dbReference type="ARBA" id="ARBA00022963"/>
    </source>
</evidence>
<dbReference type="PANTHER" id="PTHR10272:SF0">
    <property type="entry name" value="PLATELET-ACTIVATING FACTOR ACETYLHYDROLASE"/>
    <property type="match status" value="1"/>
</dbReference>
<accession>A0A9W7FJ28</accession>
<evidence type="ECO:0000256" key="4">
    <source>
        <dbReference type="ARBA" id="ARBA00023098"/>
    </source>
</evidence>
<dbReference type="InterPro" id="IPR029058">
    <property type="entry name" value="AB_hydrolase_fold"/>
</dbReference>
<dbReference type="GO" id="GO:0003847">
    <property type="term" value="F:1-alkyl-2-acetylglycerophosphocholine esterase activity"/>
    <property type="evidence" value="ECO:0007669"/>
    <property type="project" value="UniProtKB-EC"/>
</dbReference>
<evidence type="ECO:0000256" key="1">
    <source>
        <dbReference type="ARBA" id="ARBA00013201"/>
    </source>
</evidence>
<dbReference type="AlphaFoldDB" id="A0A9W7FJ28"/>